<sequence>MSTEFIRATAFVIRIVAIAVLVWVIRWW</sequence>
<dbReference type="EMBL" id="MSJS02000159">
    <property type="protein sequence ID" value="OOO74380.1"/>
    <property type="molecule type" value="Genomic_DNA"/>
</dbReference>
<evidence type="ECO:0000313" key="2">
    <source>
        <dbReference type="EMBL" id="OOO74380.1"/>
    </source>
</evidence>
<organism evidence="2">
    <name type="scientific">Shigella boydii</name>
    <dbReference type="NCBI Taxonomy" id="621"/>
    <lineage>
        <taxon>Bacteria</taxon>
        <taxon>Pseudomonadati</taxon>
        <taxon>Pseudomonadota</taxon>
        <taxon>Gammaproteobacteria</taxon>
        <taxon>Enterobacterales</taxon>
        <taxon>Enterobacteriaceae</taxon>
        <taxon>Shigella</taxon>
    </lineage>
</organism>
<dbReference type="Proteomes" id="UP000868349">
    <property type="component" value="Unassembled WGS sequence"/>
</dbReference>
<keyword evidence="1" id="KW-0812">Transmembrane</keyword>
<feature type="transmembrane region" description="Helical" evidence="1">
    <location>
        <begin position="6"/>
        <end position="25"/>
    </location>
</feature>
<proteinExistence type="predicted"/>
<keyword evidence="1" id="KW-0472">Membrane</keyword>
<evidence type="ECO:0000256" key="1">
    <source>
        <dbReference type="SAM" id="Phobius"/>
    </source>
</evidence>
<name>A0A1S9IUP9_SHIBO</name>
<comment type="caution">
    <text evidence="2">The sequence shown here is derived from an EMBL/GenBank/DDBJ whole genome shotgun (WGS) entry which is preliminary data.</text>
</comment>
<protein>
    <submittedName>
        <fullName evidence="2">Uncharacterized protein</fullName>
    </submittedName>
</protein>
<accession>A0A1S9IUP9</accession>
<dbReference type="AlphaFoldDB" id="A0A1S9IUP9"/>
<gene>
    <name evidence="2" type="ORF">AJR17_025130</name>
</gene>
<keyword evidence="1" id="KW-1133">Transmembrane helix</keyword>
<reference evidence="2" key="1">
    <citation type="submission" date="2017-02" db="EMBL/GenBank/DDBJ databases">
        <title>Shigella draft genomes.</title>
        <authorList>
            <person name="Weis A.M."/>
            <person name="Weimer B.C."/>
            <person name="Gilpin B."/>
        </authorList>
    </citation>
    <scope>NUCLEOTIDE SEQUENCE [LARGE SCALE GENOMIC DNA]</scope>
    <source>
        <strain evidence="2">BCW_4868</strain>
    </source>
</reference>